<gene>
    <name evidence="1" type="ORF">HQN85_11305</name>
</gene>
<dbReference type="EMBL" id="JABMKV010000002">
    <property type="protein sequence ID" value="NQX32320.1"/>
    <property type="molecule type" value="Genomic_DNA"/>
</dbReference>
<name>A0ABX2DEA4_9SPHI</name>
<accession>A0ABX2DEA4</accession>
<protein>
    <submittedName>
        <fullName evidence="1">Uncharacterized protein</fullName>
    </submittedName>
</protein>
<evidence type="ECO:0000313" key="2">
    <source>
        <dbReference type="Proteomes" id="UP000762110"/>
    </source>
</evidence>
<dbReference type="RefSeq" id="WP_173272205.1">
    <property type="nucleotide sequence ID" value="NZ_JABMKV010000002.1"/>
</dbReference>
<proteinExistence type="predicted"/>
<reference evidence="1 2" key="1">
    <citation type="submission" date="2020-05" db="EMBL/GenBank/DDBJ databases">
        <title>Description of Pedobacter foliorum sp. nov.</title>
        <authorList>
            <person name="Qi S."/>
            <person name="Carlier A."/>
            <person name="Cnockaert M."/>
            <person name="Vandamme P."/>
        </authorList>
    </citation>
    <scope>NUCLEOTIDE SEQUENCE [LARGE SCALE GENOMIC DNA]</scope>
    <source>
        <strain evidence="1 2">LMG 31300</strain>
    </source>
</reference>
<sequence>MMKQEDLFRKLGLILNELNEQYQFLAQNPQQLNELELELFHANANFLADHVQIIKKISLGQQAPIALAPASENQEIAENITEAEGDNIQDEQQVEEITFEDQIKDSEPIIEEKQTPNFEEIEAEVFKLDDEPAKFEFILNDHSEYETTEDVGEMDNRQFSLDSFIHEENSNADEKFDFEEKSVDEIFNRPLSEEEERILAQKKKLREDPIEEIIDTDEDEIGPEPFLVKKNEDFIITPNDLKLEEAPTLEVTLDKSELVEDPNFKPTLNDLLANRSAANLNSTSTTGITDLKQAINLNDKLLYIKDLFNGYNLAYAEAIDLANKLPNFEAADNFFKNNYAVKNNWAEKQTTVDKFYELLNQRFK</sequence>
<evidence type="ECO:0000313" key="1">
    <source>
        <dbReference type="EMBL" id="NQX32320.1"/>
    </source>
</evidence>
<keyword evidence="2" id="KW-1185">Reference proteome</keyword>
<comment type="caution">
    <text evidence="1">The sequence shown here is derived from an EMBL/GenBank/DDBJ whole genome shotgun (WGS) entry which is preliminary data.</text>
</comment>
<organism evidence="1 2">
    <name type="scientific">Pedobacter boryungensis</name>
    <dbReference type="NCBI Taxonomy" id="869962"/>
    <lineage>
        <taxon>Bacteria</taxon>
        <taxon>Pseudomonadati</taxon>
        <taxon>Bacteroidota</taxon>
        <taxon>Sphingobacteriia</taxon>
        <taxon>Sphingobacteriales</taxon>
        <taxon>Sphingobacteriaceae</taxon>
        <taxon>Pedobacter</taxon>
    </lineage>
</organism>
<dbReference type="Proteomes" id="UP000762110">
    <property type="component" value="Unassembled WGS sequence"/>
</dbReference>